<dbReference type="KEGG" id="sis:LS215_1449"/>
<accession>C3MPZ3</accession>
<name>C3MPZ3_SACI2</name>
<evidence type="ECO:0000313" key="1">
    <source>
        <dbReference type="EMBL" id="ACP35456.1"/>
    </source>
</evidence>
<dbReference type="Proteomes" id="UP000001747">
    <property type="component" value="Chromosome"/>
</dbReference>
<dbReference type="AlphaFoldDB" id="C3MPZ3"/>
<evidence type="ECO:0000313" key="2">
    <source>
        <dbReference type="Proteomes" id="UP000001747"/>
    </source>
</evidence>
<sequence>MIVPVHIRYHELEELCYYDEWEKGVICDDYNAEHEVDVDDVEFDYIDLEDIVGEYTGDIIEILLSDYKEKLLSALKNQKNKVTQK</sequence>
<organism evidence="1 2">
    <name type="scientific">Saccharolobus islandicus (strain L.S.2.15 / Lassen #1)</name>
    <name type="common">Sulfolobus islandicus</name>
    <dbReference type="NCBI Taxonomy" id="429572"/>
    <lineage>
        <taxon>Archaea</taxon>
        <taxon>Thermoproteota</taxon>
        <taxon>Thermoprotei</taxon>
        <taxon>Sulfolobales</taxon>
        <taxon>Sulfolobaceae</taxon>
        <taxon>Saccharolobus</taxon>
    </lineage>
</organism>
<dbReference type="RefSeq" id="WP_012713696.1">
    <property type="nucleotide sequence ID" value="NC_012589.1"/>
</dbReference>
<dbReference type="HOGENOM" id="CLU_189641_0_0_2"/>
<protein>
    <submittedName>
        <fullName evidence="1">Uncharacterized protein</fullName>
    </submittedName>
</protein>
<reference evidence="1 2" key="1">
    <citation type="journal article" date="2009" name="Proc. Natl. Acad. Sci. U.S.A.">
        <title>Biogeography of the Sulfolobus islandicus pan-genome.</title>
        <authorList>
            <person name="Reno M.L."/>
            <person name="Held N.L."/>
            <person name="Fields C.J."/>
            <person name="Burke P.V."/>
            <person name="Whitaker R.J."/>
        </authorList>
    </citation>
    <scope>NUCLEOTIDE SEQUENCE [LARGE SCALE GENOMIC DNA]</scope>
    <source>
        <strain evidence="2">L.S.2.15 / Lassen #1</strain>
    </source>
</reference>
<proteinExistence type="predicted"/>
<dbReference type="GeneID" id="7799069"/>
<dbReference type="OrthoDB" id="37724at2157"/>
<gene>
    <name evidence="1" type="ordered locus">LS215_1449</name>
</gene>
<dbReference type="EMBL" id="CP001399">
    <property type="protein sequence ID" value="ACP35456.1"/>
    <property type="molecule type" value="Genomic_DNA"/>
</dbReference>